<keyword evidence="2" id="KW-1185">Reference proteome</keyword>
<evidence type="ECO:0000313" key="1">
    <source>
        <dbReference type="EMBL" id="MEO3715299.1"/>
    </source>
</evidence>
<comment type="caution">
    <text evidence="1">The sequence shown here is derived from an EMBL/GenBank/DDBJ whole genome shotgun (WGS) entry which is preliminary data.</text>
</comment>
<proteinExistence type="predicted"/>
<sequence>MSSAPMPLPNARCPLCGGSNECTPARTGSFEGDCWCRTAPISPEALARVPPELRMQACLCPRCAQGLAPLPLPES</sequence>
<protein>
    <submittedName>
        <fullName evidence="1">Cysteine-rich CWC family protein</fullName>
    </submittedName>
</protein>
<evidence type="ECO:0000313" key="2">
    <source>
        <dbReference type="Proteomes" id="UP001462640"/>
    </source>
</evidence>
<gene>
    <name evidence="1" type="ORF">ABDJ40_21225</name>
</gene>
<dbReference type="InterPro" id="IPR032720">
    <property type="entry name" value="Cys_rich_CWC"/>
</dbReference>
<dbReference type="Pfam" id="PF14375">
    <property type="entry name" value="Cys_rich_CWC"/>
    <property type="match status" value="1"/>
</dbReference>
<reference evidence="1 2" key="1">
    <citation type="submission" date="2024-05" db="EMBL/GenBank/DDBJ databases">
        <title>Roseateles sp. 2.12 16S ribosomal RNA gene Genome sequencing and assembly.</title>
        <authorList>
            <person name="Woo H."/>
        </authorList>
    </citation>
    <scope>NUCLEOTIDE SEQUENCE [LARGE SCALE GENOMIC DNA]</scope>
    <source>
        <strain evidence="1 2">2.12</strain>
    </source>
</reference>
<organism evidence="1 2">
    <name type="scientific">Roseateles flavus</name>
    <dbReference type="NCBI Taxonomy" id="3149041"/>
    <lineage>
        <taxon>Bacteria</taxon>
        <taxon>Pseudomonadati</taxon>
        <taxon>Pseudomonadota</taxon>
        <taxon>Betaproteobacteria</taxon>
        <taxon>Burkholderiales</taxon>
        <taxon>Sphaerotilaceae</taxon>
        <taxon>Roseateles</taxon>
    </lineage>
</organism>
<accession>A0ABV0GJT0</accession>
<dbReference type="EMBL" id="JBDPZC010000013">
    <property type="protein sequence ID" value="MEO3715299.1"/>
    <property type="molecule type" value="Genomic_DNA"/>
</dbReference>
<dbReference type="RefSeq" id="WP_347612664.1">
    <property type="nucleotide sequence ID" value="NZ_JBDPZC010000013.1"/>
</dbReference>
<name>A0ABV0GJT0_9BURK</name>
<dbReference type="Proteomes" id="UP001462640">
    <property type="component" value="Unassembled WGS sequence"/>
</dbReference>